<sequence>MANPYQFWNHQMAKEYRTFVPPQTTRQISAASSTSSRNHSVASSDKLSGVTTRSDGCPFSPGIVFERSPSTSPRSDDDLIFVVVRISNRAALETADELPSRPAKRHFLRGLGTRILGPNDADDFKAVRMPRSEYKRHFARDALKQYVGTEPEQQWTEEDLKLEFGQYESTSLRAMHC</sequence>
<dbReference type="Proteomes" id="UP001310594">
    <property type="component" value="Unassembled WGS sequence"/>
</dbReference>
<dbReference type="EMBL" id="JAVRQU010000021">
    <property type="protein sequence ID" value="KAK5691649.1"/>
    <property type="molecule type" value="Genomic_DNA"/>
</dbReference>
<protein>
    <submittedName>
        <fullName evidence="2">Uncharacterized protein</fullName>
    </submittedName>
</protein>
<evidence type="ECO:0000313" key="2">
    <source>
        <dbReference type="EMBL" id="KAK5691649.1"/>
    </source>
</evidence>
<dbReference type="AlphaFoldDB" id="A0AAN7ZVY3"/>
<organism evidence="2 3">
    <name type="scientific">Elasticomyces elasticus</name>
    <dbReference type="NCBI Taxonomy" id="574655"/>
    <lineage>
        <taxon>Eukaryota</taxon>
        <taxon>Fungi</taxon>
        <taxon>Dikarya</taxon>
        <taxon>Ascomycota</taxon>
        <taxon>Pezizomycotina</taxon>
        <taxon>Dothideomycetes</taxon>
        <taxon>Dothideomycetidae</taxon>
        <taxon>Mycosphaerellales</taxon>
        <taxon>Teratosphaeriaceae</taxon>
        <taxon>Elasticomyces</taxon>
    </lineage>
</organism>
<gene>
    <name evidence="2" type="ORF">LTR97_011646</name>
</gene>
<evidence type="ECO:0000256" key="1">
    <source>
        <dbReference type="SAM" id="MobiDB-lite"/>
    </source>
</evidence>
<comment type="caution">
    <text evidence="2">The sequence shown here is derived from an EMBL/GenBank/DDBJ whole genome shotgun (WGS) entry which is preliminary data.</text>
</comment>
<accession>A0AAN7ZVY3</accession>
<evidence type="ECO:0000313" key="3">
    <source>
        <dbReference type="Proteomes" id="UP001310594"/>
    </source>
</evidence>
<reference evidence="2" key="1">
    <citation type="submission" date="2023-08" db="EMBL/GenBank/DDBJ databases">
        <title>Black Yeasts Isolated from many extreme environments.</title>
        <authorList>
            <person name="Coleine C."/>
            <person name="Stajich J.E."/>
            <person name="Selbmann L."/>
        </authorList>
    </citation>
    <scope>NUCLEOTIDE SEQUENCE</scope>
    <source>
        <strain evidence="2">CCFEE 5810</strain>
    </source>
</reference>
<feature type="compositionally biased region" description="Low complexity" evidence="1">
    <location>
        <begin position="29"/>
        <end position="44"/>
    </location>
</feature>
<feature type="region of interest" description="Disordered" evidence="1">
    <location>
        <begin position="25"/>
        <end position="54"/>
    </location>
</feature>
<feature type="compositionally biased region" description="Polar residues" evidence="1">
    <location>
        <begin position="45"/>
        <end position="54"/>
    </location>
</feature>
<proteinExistence type="predicted"/>
<name>A0AAN7ZVY3_9PEZI</name>